<protein>
    <submittedName>
        <fullName evidence="2">Uncharacterized protein</fullName>
    </submittedName>
</protein>
<feature type="compositionally biased region" description="Polar residues" evidence="1">
    <location>
        <begin position="118"/>
        <end position="128"/>
    </location>
</feature>
<evidence type="ECO:0000313" key="3">
    <source>
        <dbReference type="Proteomes" id="UP000315636"/>
    </source>
</evidence>
<reference evidence="2 3" key="1">
    <citation type="submission" date="2017-05" db="EMBL/GenBank/DDBJ databases">
        <authorList>
            <person name="Varghese N."/>
            <person name="Submissions S."/>
        </authorList>
    </citation>
    <scope>NUCLEOTIDE SEQUENCE [LARGE SCALE GENOMIC DNA]</scope>
    <source>
        <strain evidence="2 3">DSM 45474</strain>
    </source>
</reference>
<evidence type="ECO:0000256" key="1">
    <source>
        <dbReference type="SAM" id="MobiDB-lite"/>
    </source>
</evidence>
<proteinExistence type="predicted"/>
<evidence type="ECO:0000313" key="2">
    <source>
        <dbReference type="EMBL" id="SMO60507.1"/>
    </source>
</evidence>
<dbReference type="Proteomes" id="UP000315636">
    <property type="component" value="Unassembled WGS sequence"/>
</dbReference>
<sequence>MPRWVKVGLLICLVGCILFFLSQENGFSALKPLLGFDKKYRMEEFLQDQHGVPRLRSLVGQDEFKKYIKDSPYLLGYSYDGTYVAVMVYDPKAKAYRINLFHTGRQKSEETVYAPLKQPSQQTEASESSVKHPNAQEELLSLTQEILDLGYQIKVPSSPREVPVNESIAVKGEKPWEISIKQDDRFAVLTAQRGKNQWELVRFPLEEDEVLAPRWSISSPPSPGNKVTVIAGARSSKRGLRSLVYTIDPSLLSSSWSESHLNERLTKVLGKSARIVHRGEIENRQGPQSILAVQGGKTLPSDSKEILYRGIVDRFVLLDQKKNVYFKGTPDGLVGKKDHFLDPSLSRSGKARFRLLLIGKKVDGESVRILTVDQLNGQGQTIKTYELKWNVEKKVFQWIGKG</sequence>
<dbReference type="EMBL" id="FXTI01000004">
    <property type="protein sequence ID" value="SMO60507.1"/>
    <property type="molecule type" value="Genomic_DNA"/>
</dbReference>
<dbReference type="RefSeq" id="WP_142505157.1">
    <property type="nucleotide sequence ID" value="NZ_FXTI01000004.1"/>
</dbReference>
<name>A0A521CM38_9BACL</name>
<feature type="region of interest" description="Disordered" evidence="1">
    <location>
        <begin position="111"/>
        <end position="133"/>
    </location>
</feature>
<accession>A0A521CM38</accession>
<organism evidence="2 3">
    <name type="scientific">Melghirimyces algeriensis</name>
    <dbReference type="NCBI Taxonomy" id="910412"/>
    <lineage>
        <taxon>Bacteria</taxon>
        <taxon>Bacillati</taxon>
        <taxon>Bacillota</taxon>
        <taxon>Bacilli</taxon>
        <taxon>Bacillales</taxon>
        <taxon>Thermoactinomycetaceae</taxon>
        <taxon>Melghirimyces</taxon>
    </lineage>
</organism>
<gene>
    <name evidence="2" type="ORF">SAMN06264849_10476</name>
</gene>
<dbReference type="AlphaFoldDB" id="A0A521CM38"/>
<keyword evidence="3" id="KW-1185">Reference proteome</keyword>
<dbReference type="OrthoDB" id="2965172at2"/>